<accession>A0A4Q9MUP6</accession>
<dbReference type="AlphaFoldDB" id="A0A4Q9MUP6"/>
<feature type="region of interest" description="Disordered" evidence="1">
    <location>
        <begin position="51"/>
        <end position="93"/>
    </location>
</feature>
<sequence length="128" mass="14237">MRRRTRGKANFKMLERRKVPAENRARCRSGQAARHFPFTVLAAHALSEDRAYFPPSSSHSPSLCRPVSRQPASPCSRSTEGQGSFQTTYRSQASDVDEFPHEWMPSVLHGCQLVIRSASGSATVMAKC</sequence>
<organism evidence="2">
    <name type="scientific">Dichomitus squalens</name>
    <dbReference type="NCBI Taxonomy" id="114155"/>
    <lineage>
        <taxon>Eukaryota</taxon>
        <taxon>Fungi</taxon>
        <taxon>Dikarya</taxon>
        <taxon>Basidiomycota</taxon>
        <taxon>Agaricomycotina</taxon>
        <taxon>Agaricomycetes</taxon>
        <taxon>Polyporales</taxon>
        <taxon>Polyporaceae</taxon>
        <taxon>Dichomitus</taxon>
    </lineage>
</organism>
<evidence type="ECO:0000313" key="2">
    <source>
        <dbReference type="EMBL" id="TBU31609.1"/>
    </source>
</evidence>
<dbReference type="Proteomes" id="UP000292957">
    <property type="component" value="Unassembled WGS sequence"/>
</dbReference>
<evidence type="ECO:0000256" key="1">
    <source>
        <dbReference type="SAM" id="MobiDB-lite"/>
    </source>
</evidence>
<name>A0A4Q9MUP6_9APHY</name>
<protein>
    <submittedName>
        <fullName evidence="2">Uncharacterized protein</fullName>
    </submittedName>
</protein>
<feature type="compositionally biased region" description="Polar residues" evidence="1">
    <location>
        <begin position="70"/>
        <end position="93"/>
    </location>
</feature>
<gene>
    <name evidence="2" type="ORF">BD311DRAFT_752099</name>
</gene>
<reference evidence="2" key="1">
    <citation type="submission" date="2019-01" db="EMBL/GenBank/DDBJ databases">
        <title>Draft genome sequences of three monokaryotic isolates of the white-rot basidiomycete fungus Dichomitus squalens.</title>
        <authorList>
            <consortium name="DOE Joint Genome Institute"/>
            <person name="Lopez S.C."/>
            <person name="Andreopoulos B."/>
            <person name="Pangilinan J."/>
            <person name="Lipzen A."/>
            <person name="Riley R."/>
            <person name="Ahrendt S."/>
            <person name="Ng V."/>
            <person name="Barry K."/>
            <person name="Daum C."/>
            <person name="Grigoriev I.V."/>
            <person name="Hilden K.S."/>
            <person name="Makela M.R."/>
            <person name="de Vries R.P."/>
        </authorList>
    </citation>
    <scope>NUCLEOTIDE SEQUENCE [LARGE SCALE GENOMIC DNA]</scope>
    <source>
        <strain evidence="2">OM18370.1</strain>
    </source>
</reference>
<dbReference type="EMBL" id="ML143398">
    <property type="protein sequence ID" value="TBU31609.1"/>
    <property type="molecule type" value="Genomic_DNA"/>
</dbReference>
<proteinExistence type="predicted"/>